<name>A0ABX5XK06_9BACT</name>
<dbReference type="Gene3D" id="3.40.50.150">
    <property type="entry name" value="Vaccinia Virus protein VP39"/>
    <property type="match status" value="1"/>
</dbReference>
<sequence>MCLQPVCLQPIALDPAPGPVTQRVAQWIEAGRRRGKSVDCFDYIPSSAELLHAYLRVIPGKRYCEWGSGPGIGTGIAAMLGFQATGIEINPELAQRSAELYRQFDLSAETINASYHDVVVPTDVVFVYCWPGQAVAVRERFVTVMPPGTWLLMAEGAERFSAFLRGYEDG</sequence>
<proteinExistence type="predicted"/>
<dbReference type="SUPFAM" id="SSF53335">
    <property type="entry name" value="S-adenosyl-L-methionine-dependent methyltransferases"/>
    <property type="match status" value="1"/>
</dbReference>
<keyword evidence="2" id="KW-1185">Reference proteome</keyword>
<gene>
    <name evidence="1" type="ORF">TBK1r_02100</name>
</gene>
<protein>
    <recommendedName>
        <fullName evidence="3">Methyltransferase domain protein</fullName>
    </recommendedName>
</protein>
<dbReference type="InterPro" id="IPR029063">
    <property type="entry name" value="SAM-dependent_MTases_sf"/>
</dbReference>
<dbReference type="EMBL" id="CP036432">
    <property type="protein sequence ID" value="QDV81295.1"/>
    <property type="molecule type" value="Genomic_DNA"/>
</dbReference>
<dbReference type="Proteomes" id="UP000318081">
    <property type="component" value="Chromosome"/>
</dbReference>
<reference evidence="1 2" key="1">
    <citation type="submission" date="2019-02" db="EMBL/GenBank/DDBJ databases">
        <title>Deep-cultivation of Planctomycetes and their phenomic and genomic characterization uncovers novel biology.</title>
        <authorList>
            <person name="Wiegand S."/>
            <person name="Jogler M."/>
            <person name="Boedeker C."/>
            <person name="Pinto D."/>
            <person name="Vollmers J."/>
            <person name="Rivas-Marin E."/>
            <person name="Kohn T."/>
            <person name="Peeters S.H."/>
            <person name="Heuer A."/>
            <person name="Rast P."/>
            <person name="Oberbeckmann S."/>
            <person name="Bunk B."/>
            <person name="Jeske O."/>
            <person name="Meyerdierks A."/>
            <person name="Storesund J.E."/>
            <person name="Kallscheuer N."/>
            <person name="Luecker S."/>
            <person name="Lage O.M."/>
            <person name="Pohl T."/>
            <person name="Merkel B.J."/>
            <person name="Hornburger P."/>
            <person name="Mueller R.-W."/>
            <person name="Bruemmer F."/>
            <person name="Labrenz M."/>
            <person name="Spormann A.M."/>
            <person name="Op den Camp H."/>
            <person name="Overmann J."/>
            <person name="Amann R."/>
            <person name="Jetten M.S.M."/>
            <person name="Mascher T."/>
            <person name="Medema M.H."/>
            <person name="Devos D.P."/>
            <person name="Kaster A.-K."/>
            <person name="Ovreas L."/>
            <person name="Rohde M."/>
            <person name="Galperin M.Y."/>
            <person name="Jogler C."/>
        </authorList>
    </citation>
    <scope>NUCLEOTIDE SEQUENCE [LARGE SCALE GENOMIC DNA]</scope>
    <source>
        <strain evidence="1 2">TBK1r</strain>
    </source>
</reference>
<evidence type="ECO:0000313" key="1">
    <source>
        <dbReference type="EMBL" id="QDV81295.1"/>
    </source>
</evidence>
<evidence type="ECO:0008006" key="3">
    <source>
        <dbReference type="Google" id="ProtNLM"/>
    </source>
</evidence>
<organism evidence="1 2">
    <name type="scientific">Stieleria magnilauensis</name>
    <dbReference type="NCBI Taxonomy" id="2527963"/>
    <lineage>
        <taxon>Bacteria</taxon>
        <taxon>Pseudomonadati</taxon>
        <taxon>Planctomycetota</taxon>
        <taxon>Planctomycetia</taxon>
        <taxon>Pirellulales</taxon>
        <taxon>Pirellulaceae</taxon>
        <taxon>Stieleria</taxon>
    </lineage>
</organism>
<evidence type="ECO:0000313" key="2">
    <source>
        <dbReference type="Proteomes" id="UP000318081"/>
    </source>
</evidence>
<accession>A0ABX5XK06</accession>